<feature type="transmembrane region" description="Helical" evidence="7">
    <location>
        <begin position="60"/>
        <end position="82"/>
    </location>
</feature>
<keyword evidence="3 7" id="KW-0808">Transferase</keyword>
<name>A0ABV1BBY4_9FIRM</name>
<evidence type="ECO:0000256" key="3">
    <source>
        <dbReference type="ARBA" id="ARBA00022679"/>
    </source>
</evidence>
<feature type="compositionally biased region" description="Acidic residues" evidence="9">
    <location>
        <begin position="370"/>
        <end position="380"/>
    </location>
</feature>
<feature type="coiled-coil region" evidence="8">
    <location>
        <begin position="283"/>
        <end position="310"/>
    </location>
</feature>
<feature type="compositionally biased region" description="Basic and acidic residues" evidence="9">
    <location>
        <begin position="353"/>
        <end position="369"/>
    </location>
</feature>
<dbReference type="InterPro" id="IPR001640">
    <property type="entry name" value="Lgt"/>
</dbReference>
<protein>
    <recommendedName>
        <fullName evidence="7">Phosphatidylglycerol--prolipoprotein diacylglyceryl transferase</fullName>
        <ecNumber evidence="7">2.5.1.145</ecNumber>
    </recommendedName>
</protein>
<dbReference type="EMBL" id="JBBMEJ010000003">
    <property type="protein sequence ID" value="MEQ2370142.1"/>
    <property type="molecule type" value="Genomic_DNA"/>
</dbReference>
<keyword evidence="2 7" id="KW-1003">Cell membrane</keyword>
<feature type="transmembrane region" description="Helical" evidence="7">
    <location>
        <begin position="194"/>
        <end position="215"/>
    </location>
</feature>
<comment type="caution">
    <text evidence="10">The sequence shown here is derived from an EMBL/GenBank/DDBJ whole genome shotgun (WGS) entry which is preliminary data.</text>
</comment>
<evidence type="ECO:0000256" key="7">
    <source>
        <dbReference type="HAMAP-Rule" id="MF_01147"/>
    </source>
</evidence>
<evidence type="ECO:0000313" key="11">
    <source>
        <dbReference type="Proteomes" id="UP001473063"/>
    </source>
</evidence>
<dbReference type="EC" id="2.5.1.145" evidence="7"/>
<dbReference type="Proteomes" id="UP001473063">
    <property type="component" value="Unassembled WGS sequence"/>
</dbReference>
<comment type="subcellular location">
    <subcellularLocation>
        <location evidence="7">Cell membrane</location>
        <topology evidence="7">Multi-pass membrane protein</topology>
    </subcellularLocation>
</comment>
<feature type="transmembrane region" description="Helical" evidence="7">
    <location>
        <begin position="28"/>
        <end position="48"/>
    </location>
</feature>
<feature type="region of interest" description="Disordered" evidence="9">
    <location>
        <begin position="353"/>
        <end position="441"/>
    </location>
</feature>
<dbReference type="PANTHER" id="PTHR30589:SF0">
    <property type="entry name" value="PHOSPHATIDYLGLYCEROL--PROLIPOPROTEIN DIACYLGLYCERYL TRANSFERASE"/>
    <property type="match status" value="1"/>
</dbReference>
<comment type="similarity">
    <text evidence="1 7">Belongs to the Lgt family.</text>
</comment>
<sequence length="441" mass="49200">MDMSIRFPGLKLVLDYVPKSFEIFGFEITIYGILIAAGMLLGIFFAVLEARRNHEDADACLDLAIVTLITGVIGARLLYVAFSWSLYKNDPGQILNVRSGGMMFYGALLGGVIGGFIYCHIRRKSFWQMADIACMGVLIGQIIGKWGSFFNRESFGEYADNVLSMQLPLTAVRAGEVTTAMRENLETVGGSACILVQPLFLYESLWCLLLLLLLMMRLRKKAFQGEIFLRYLGGYGLGRFVIQWFRTDRIFFPGTEIDVSLVISGVLFVVCTVIVTVRRIMTRKRAAARKRRIEKDYQAEKEAVEKRENTAERITPEVITTEVEPQEMISAKADIPETVRMKGNTTESILQKEAELEKVSEGTTARDDLSQETDSTESEEVIQSSEASYGEQDEPERNTTGIDRVQKDGAPATTEGGAKEDGQPDQEQKRSSEESGSQSES</sequence>
<evidence type="ECO:0000256" key="1">
    <source>
        <dbReference type="ARBA" id="ARBA00007150"/>
    </source>
</evidence>
<keyword evidence="11" id="KW-1185">Reference proteome</keyword>
<feature type="transmembrane region" description="Helical" evidence="7">
    <location>
        <begin position="126"/>
        <end position="144"/>
    </location>
</feature>
<evidence type="ECO:0000256" key="9">
    <source>
        <dbReference type="SAM" id="MobiDB-lite"/>
    </source>
</evidence>
<comment type="caution">
    <text evidence="7">Lacks conserved residue(s) required for the propagation of feature annotation.</text>
</comment>
<comment type="pathway">
    <text evidence="7">Protein modification; lipoprotein biosynthesis (diacylglyceryl transfer).</text>
</comment>
<dbReference type="GO" id="GO:0008961">
    <property type="term" value="F:phosphatidylglycerol-prolipoprotein diacylglyceryl transferase activity"/>
    <property type="evidence" value="ECO:0007669"/>
    <property type="project" value="UniProtKB-EC"/>
</dbReference>
<accession>A0ABV1BBY4</accession>
<proteinExistence type="inferred from homology"/>
<feature type="transmembrane region" description="Helical" evidence="7">
    <location>
        <begin position="102"/>
        <end position="119"/>
    </location>
</feature>
<evidence type="ECO:0000313" key="10">
    <source>
        <dbReference type="EMBL" id="MEQ2370142.1"/>
    </source>
</evidence>
<feature type="transmembrane region" description="Helical" evidence="7">
    <location>
        <begin position="257"/>
        <end position="281"/>
    </location>
</feature>
<dbReference type="NCBIfam" id="TIGR00544">
    <property type="entry name" value="lgt"/>
    <property type="match status" value="1"/>
</dbReference>
<evidence type="ECO:0000256" key="8">
    <source>
        <dbReference type="SAM" id="Coils"/>
    </source>
</evidence>
<evidence type="ECO:0000256" key="4">
    <source>
        <dbReference type="ARBA" id="ARBA00022692"/>
    </source>
</evidence>
<dbReference type="PANTHER" id="PTHR30589">
    <property type="entry name" value="PROLIPOPROTEIN DIACYLGLYCERYL TRANSFERASE"/>
    <property type="match status" value="1"/>
</dbReference>
<feature type="transmembrane region" description="Helical" evidence="7">
    <location>
        <begin position="227"/>
        <end position="245"/>
    </location>
</feature>
<dbReference type="Pfam" id="PF01790">
    <property type="entry name" value="LGT"/>
    <property type="match status" value="1"/>
</dbReference>
<comment type="function">
    <text evidence="7">Catalyzes the transfer of the diacylglyceryl group from phosphatidylglycerol to the sulfhydryl group of the N-terminal cysteine of a prolipoprotein, the first step in the formation of mature lipoproteins.</text>
</comment>
<dbReference type="HAMAP" id="MF_01147">
    <property type="entry name" value="Lgt"/>
    <property type="match status" value="1"/>
</dbReference>
<keyword evidence="6 7" id="KW-0472">Membrane</keyword>
<organism evidence="10 11">
    <name type="scientific">Blautia aquisgranensis</name>
    <dbReference type="NCBI Taxonomy" id="3133153"/>
    <lineage>
        <taxon>Bacteria</taxon>
        <taxon>Bacillati</taxon>
        <taxon>Bacillota</taxon>
        <taxon>Clostridia</taxon>
        <taxon>Lachnospirales</taxon>
        <taxon>Lachnospiraceae</taxon>
        <taxon>Blautia</taxon>
    </lineage>
</organism>
<evidence type="ECO:0000256" key="6">
    <source>
        <dbReference type="ARBA" id="ARBA00023136"/>
    </source>
</evidence>
<feature type="compositionally biased region" description="Basic and acidic residues" evidence="9">
    <location>
        <begin position="417"/>
        <end position="433"/>
    </location>
</feature>
<dbReference type="RefSeq" id="WP_349056153.1">
    <property type="nucleotide sequence ID" value="NZ_JBBMEJ010000003.1"/>
</dbReference>
<keyword evidence="8" id="KW-0175">Coiled coil</keyword>
<keyword evidence="5 7" id="KW-1133">Transmembrane helix</keyword>
<reference evidence="10 11" key="1">
    <citation type="submission" date="2024-03" db="EMBL/GenBank/DDBJ databases">
        <title>Human intestinal bacterial collection.</title>
        <authorList>
            <person name="Pauvert C."/>
            <person name="Hitch T.C.A."/>
            <person name="Clavel T."/>
        </authorList>
    </citation>
    <scope>NUCLEOTIDE SEQUENCE [LARGE SCALE GENOMIC DNA]</scope>
    <source>
        <strain evidence="10 11">CLA-JM-H16</strain>
    </source>
</reference>
<keyword evidence="4 7" id="KW-0812">Transmembrane</keyword>
<evidence type="ECO:0000256" key="2">
    <source>
        <dbReference type="ARBA" id="ARBA00022475"/>
    </source>
</evidence>
<evidence type="ECO:0000256" key="5">
    <source>
        <dbReference type="ARBA" id="ARBA00022989"/>
    </source>
</evidence>
<gene>
    <name evidence="7 10" type="primary">lgt</name>
    <name evidence="10" type="ORF">WMO28_04135</name>
</gene>
<comment type="catalytic activity">
    <reaction evidence="7">
        <text>L-cysteinyl-[prolipoprotein] + a 1,2-diacyl-sn-glycero-3-phospho-(1'-sn-glycerol) = an S-1,2-diacyl-sn-glyceryl-L-cysteinyl-[prolipoprotein] + sn-glycerol 1-phosphate + H(+)</text>
        <dbReference type="Rhea" id="RHEA:56712"/>
        <dbReference type="Rhea" id="RHEA-COMP:14679"/>
        <dbReference type="Rhea" id="RHEA-COMP:14680"/>
        <dbReference type="ChEBI" id="CHEBI:15378"/>
        <dbReference type="ChEBI" id="CHEBI:29950"/>
        <dbReference type="ChEBI" id="CHEBI:57685"/>
        <dbReference type="ChEBI" id="CHEBI:64716"/>
        <dbReference type="ChEBI" id="CHEBI:140658"/>
        <dbReference type="EC" id="2.5.1.145"/>
    </reaction>
</comment>